<organism evidence="1">
    <name type="scientific">Candidatus Kentrum sp. SD</name>
    <dbReference type="NCBI Taxonomy" id="2126332"/>
    <lineage>
        <taxon>Bacteria</taxon>
        <taxon>Pseudomonadati</taxon>
        <taxon>Pseudomonadota</taxon>
        <taxon>Gammaproteobacteria</taxon>
        <taxon>Candidatus Kentrum</taxon>
    </lineage>
</organism>
<proteinExistence type="predicted"/>
<evidence type="ECO:0000313" key="1">
    <source>
        <dbReference type="EMBL" id="VFK78288.1"/>
    </source>
</evidence>
<gene>
    <name evidence="1" type="ORF">BECKSD772D_GA0070982_101119</name>
</gene>
<dbReference type="EMBL" id="CAADHB010000011">
    <property type="protein sequence ID" value="VFK78288.1"/>
    <property type="molecule type" value="Genomic_DNA"/>
</dbReference>
<dbReference type="AlphaFoldDB" id="A0A451BJ70"/>
<accession>A0A451BJ70</accession>
<name>A0A451BJ70_9GAMM</name>
<protein>
    <submittedName>
        <fullName evidence="1">Uncharacterized protein</fullName>
    </submittedName>
</protein>
<sequence length="78" mass="8929">MSVGSVYYIQVSEKQSFWKTGACIGIQFFVSLGAKNILALRAKFQTGCSLRGHWFFRDFYFSETCTNAYLKVYGSMNE</sequence>
<reference evidence="1" key="1">
    <citation type="submission" date="2019-02" db="EMBL/GenBank/DDBJ databases">
        <authorList>
            <person name="Gruber-Vodicka R. H."/>
            <person name="Seah K. B. B."/>
        </authorList>
    </citation>
    <scope>NUCLEOTIDE SEQUENCE</scope>
    <source>
        <strain evidence="1">BECK_S127</strain>
    </source>
</reference>